<gene>
    <name evidence="4" type="ORF">NDM98_12205</name>
</gene>
<evidence type="ECO:0000259" key="3">
    <source>
        <dbReference type="PROSITE" id="PS51186"/>
    </source>
</evidence>
<name>A0ABT0XLU8_9BACI</name>
<feature type="domain" description="N-acetyltransferase" evidence="3">
    <location>
        <begin position="5"/>
        <end position="164"/>
    </location>
</feature>
<dbReference type="SUPFAM" id="SSF55729">
    <property type="entry name" value="Acyl-CoA N-acyltransferases (Nat)"/>
    <property type="match status" value="1"/>
</dbReference>
<dbReference type="RefSeq" id="WP_251607964.1">
    <property type="nucleotide sequence ID" value="NZ_JAMQJY010000001.1"/>
</dbReference>
<dbReference type="Proteomes" id="UP001203665">
    <property type="component" value="Unassembled WGS sequence"/>
</dbReference>
<keyword evidence="1" id="KW-0808">Transferase</keyword>
<organism evidence="4 5">
    <name type="scientific">Alkalicoccobacillus plakortidis</name>
    <dbReference type="NCBI Taxonomy" id="444060"/>
    <lineage>
        <taxon>Bacteria</taxon>
        <taxon>Bacillati</taxon>
        <taxon>Bacillota</taxon>
        <taxon>Bacilli</taxon>
        <taxon>Bacillales</taxon>
        <taxon>Bacillaceae</taxon>
        <taxon>Alkalicoccobacillus</taxon>
    </lineage>
</organism>
<evidence type="ECO:0000256" key="1">
    <source>
        <dbReference type="ARBA" id="ARBA00022679"/>
    </source>
</evidence>
<evidence type="ECO:0000313" key="5">
    <source>
        <dbReference type="Proteomes" id="UP001203665"/>
    </source>
</evidence>
<dbReference type="Gene3D" id="3.40.630.30">
    <property type="match status" value="1"/>
</dbReference>
<evidence type="ECO:0000256" key="2">
    <source>
        <dbReference type="ARBA" id="ARBA00023315"/>
    </source>
</evidence>
<keyword evidence="2" id="KW-0012">Acyltransferase</keyword>
<dbReference type="PANTHER" id="PTHR43800">
    <property type="entry name" value="PEPTIDYL-LYSINE N-ACETYLTRANSFERASE YJAB"/>
    <property type="match status" value="1"/>
</dbReference>
<dbReference type="EMBL" id="JAMQJY010000001">
    <property type="protein sequence ID" value="MCM2676182.1"/>
    <property type="molecule type" value="Genomic_DNA"/>
</dbReference>
<dbReference type="InterPro" id="IPR016181">
    <property type="entry name" value="Acyl_CoA_acyltransferase"/>
</dbReference>
<dbReference type="PROSITE" id="PS51186">
    <property type="entry name" value="GNAT"/>
    <property type="match status" value="1"/>
</dbReference>
<dbReference type="InterPro" id="IPR000182">
    <property type="entry name" value="GNAT_dom"/>
</dbReference>
<dbReference type="PANTHER" id="PTHR43800:SF1">
    <property type="entry name" value="PEPTIDYL-LYSINE N-ACETYLTRANSFERASE YJAB"/>
    <property type="match status" value="1"/>
</dbReference>
<keyword evidence="5" id="KW-1185">Reference proteome</keyword>
<dbReference type="Pfam" id="PF00583">
    <property type="entry name" value="Acetyltransf_1"/>
    <property type="match status" value="1"/>
</dbReference>
<accession>A0ABT0XLU8</accession>
<sequence>MNNRISFRLAMLEDAEALLELTLRAYAPIRELGIHFAAATADLDLVKKNVLNNACYVMLRDDVIIATASLRMPWGQQPGPFGVPHLWWFATDPATSQKGDGSAFLHWLETAVVKDQLKTPYLSLGTADNHPWLIEMYERRGYVRSGSADLGKGHLTIYLKKTILPHLINKSNT</sequence>
<comment type="caution">
    <text evidence="4">The sequence shown here is derived from an EMBL/GenBank/DDBJ whole genome shotgun (WGS) entry which is preliminary data.</text>
</comment>
<evidence type="ECO:0000313" key="4">
    <source>
        <dbReference type="EMBL" id="MCM2676182.1"/>
    </source>
</evidence>
<proteinExistence type="predicted"/>
<reference evidence="4" key="1">
    <citation type="submission" date="2022-06" db="EMBL/GenBank/DDBJ databases">
        <title>Alkalicoccobacillus porphyridii sp. nov., isolated from a marine red alga, Porphyridium purpureum and reclassification of Shouchella plakortidis and Shouchella gibsonii as Alkalicoccobacillus plakortidis comb. nov. and Alkalicoccobacillus gibsonii comb. nov.</title>
        <authorList>
            <person name="Kim K.H."/>
            <person name="Lee J.K."/>
            <person name="Han D.M."/>
            <person name="Baek J.H."/>
            <person name="Jeon C.O."/>
        </authorList>
    </citation>
    <scope>NUCLEOTIDE SEQUENCE</scope>
    <source>
        <strain evidence="4">DSM 19153</strain>
    </source>
</reference>
<protein>
    <submittedName>
        <fullName evidence="4">GNAT family N-acetyltransferase</fullName>
    </submittedName>
</protein>